<evidence type="ECO:0000313" key="1">
    <source>
        <dbReference type="EMBL" id="PNF41131.1"/>
    </source>
</evidence>
<accession>A0A2J7RJY6</accession>
<keyword evidence="2" id="KW-1185">Reference proteome</keyword>
<comment type="caution">
    <text evidence="1">The sequence shown here is derived from an EMBL/GenBank/DDBJ whole genome shotgun (WGS) entry which is preliminary data.</text>
</comment>
<dbReference type="AlphaFoldDB" id="A0A2J7RJY6"/>
<proteinExistence type="predicted"/>
<dbReference type="EMBL" id="NEVH01002985">
    <property type="protein sequence ID" value="PNF41131.1"/>
    <property type="molecule type" value="Genomic_DNA"/>
</dbReference>
<reference evidence="1 2" key="1">
    <citation type="submission" date="2017-12" db="EMBL/GenBank/DDBJ databases">
        <title>Hemimetabolous genomes reveal molecular basis of termite eusociality.</title>
        <authorList>
            <person name="Harrison M.C."/>
            <person name="Jongepier E."/>
            <person name="Robertson H.M."/>
            <person name="Arning N."/>
            <person name="Bitard-Feildel T."/>
            <person name="Chao H."/>
            <person name="Childers C.P."/>
            <person name="Dinh H."/>
            <person name="Doddapaneni H."/>
            <person name="Dugan S."/>
            <person name="Gowin J."/>
            <person name="Greiner C."/>
            <person name="Han Y."/>
            <person name="Hu H."/>
            <person name="Hughes D.S.T."/>
            <person name="Huylmans A.-K."/>
            <person name="Kemena C."/>
            <person name="Kremer L.P.M."/>
            <person name="Lee S.L."/>
            <person name="Lopez-Ezquerra A."/>
            <person name="Mallet L."/>
            <person name="Monroy-Kuhn J.M."/>
            <person name="Moser A."/>
            <person name="Murali S.C."/>
            <person name="Muzny D.M."/>
            <person name="Otani S."/>
            <person name="Piulachs M.-D."/>
            <person name="Poelchau M."/>
            <person name="Qu J."/>
            <person name="Schaub F."/>
            <person name="Wada-Katsumata A."/>
            <person name="Worley K.C."/>
            <person name="Xie Q."/>
            <person name="Ylla G."/>
            <person name="Poulsen M."/>
            <person name="Gibbs R.A."/>
            <person name="Schal C."/>
            <person name="Richards S."/>
            <person name="Belles X."/>
            <person name="Korb J."/>
            <person name="Bornberg-Bauer E."/>
        </authorList>
    </citation>
    <scope>NUCLEOTIDE SEQUENCE [LARGE SCALE GENOMIC DNA]</scope>
    <source>
        <tissue evidence="1">Whole body</tissue>
    </source>
</reference>
<name>A0A2J7RJY6_9NEOP</name>
<gene>
    <name evidence="1" type="ORF">B7P43_G04527</name>
</gene>
<evidence type="ECO:0000313" key="2">
    <source>
        <dbReference type="Proteomes" id="UP000235965"/>
    </source>
</evidence>
<protein>
    <submittedName>
        <fullName evidence="1">Uncharacterized protein</fullName>
    </submittedName>
</protein>
<dbReference type="InParanoid" id="A0A2J7RJY6"/>
<dbReference type="Proteomes" id="UP000235965">
    <property type="component" value="Unassembled WGS sequence"/>
</dbReference>
<organism evidence="1 2">
    <name type="scientific">Cryptotermes secundus</name>
    <dbReference type="NCBI Taxonomy" id="105785"/>
    <lineage>
        <taxon>Eukaryota</taxon>
        <taxon>Metazoa</taxon>
        <taxon>Ecdysozoa</taxon>
        <taxon>Arthropoda</taxon>
        <taxon>Hexapoda</taxon>
        <taxon>Insecta</taxon>
        <taxon>Pterygota</taxon>
        <taxon>Neoptera</taxon>
        <taxon>Polyneoptera</taxon>
        <taxon>Dictyoptera</taxon>
        <taxon>Blattodea</taxon>
        <taxon>Blattoidea</taxon>
        <taxon>Termitoidae</taxon>
        <taxon>Kalotermitidae</taxon>
        <taxon>Cryptotermitinae</taxon>
        <taxon>Cryptotermes</taxon>
    </lineage>
</organism>
<sequence>MTGKGKMIGVGMGILNKPLFSERSSSSSLRAFAGLLSF</sequence>